<dbReference type="Pfam" id="PF20750">
    <property type="entry name" value="PAP_NTPase"/>
    <property type="match status" value="1"/>
</dbReference>
<keyword evidence="12" id="KW-0539">Nucleus</keyword>
<evidence type="ECO:0000256" key="8">
    <source>
        <dbReference type="ARBA" id="ARBA00022723"/>
    </source>
</evidence>
<organism evidence="16 17">
    <name type="scientific">Eleusine coracana subsp. coracana</name>
    <dbReference type="NCBI Taxonomy" id="191504"/>
    <lineage>
        <taxon>Eukaryota</taxon>
        <taxon>Viridiplantae</taxon>
        <taxon>Streptophyta</taxon>
        <taxon>Embryophyta</taxon>
        <taxon>Tracheophyta</taxon>
        <taxon>Spermatophyta</taxon>
        <taxon>Magnoliopsida</taxon>
        <taxon>Liliopsida</taxon>
        <taxon>Poales</taxon>
        <taxon>Poaceae</taxon>
        <taxon>PACMAD clade</taxon>
        <taxon>Chloridoideae</taxon>
        <taxon>Cynodonteae</taxon>
        <taxon>Eleusininae</taxon>
        <taxon>Eleusine</taxon>
    </lineage>
</organism>
<dbReference type="Gene3D" id="3.30.70.590">
    <property type="entry name" value="Poly(A) polymerase predicted RNA binding domain"/>
    <property type="match status" value="1"/>
</dbReference>
<dbReference type="Pfam" id="PF04928">
    <property type="entry name" value="PAP_central"/>
    <property type="match status" value="1"/>
</dbReference>
<keyword evidence="17" id="KW-1185">Reference proteome</keyword>
<evidence type="ECO:0000313" key="17">
    <source>
        <dbReference type="Proteomes" id="UP001054889"/>
    </source>
</evidence>
<feature type="region of interest" description="Disordered" evidence="13">
    <location>
        <begin position="21"/>
        <end position="56"/>
    </location>
</feature>
<evidence type="ECO:0000256" key="1">
    <source>
        <dbReference type="ARBA" id="ARBA00001936"/>
    </source>
</evidence>
<keyword evidence="6" id="KW-0507">mRNA processing</keyword>
<keyword evidence="8" id="KW-0479">Metal-binding</keyword>
<keyword evidence="9" id="KW-0547">Nucleotide-binding</keyword>
<feature type="compositionally biased region" description="Pro residues" evidence="13">
    <location>
        <begin position="37"/>
        <end position="56"/>
    </location>
</feature>
<evidence type="ECO:0000256" key="11">
    <source>
        <dbReference type="ARBA" id="ARBA00022842"/>
    </source>
</evidence>
<dbReference type="InterPro" id="IPR043519">
    <property type="entry name" value="NT_sf"/>
</dbReference>
<evidence type="ECO:0000313" key="16">
    <source>
        <dbReference type="EMBL" id="GJN33462.1"/>
    </source>
</evidence>
<evidence type="ECO:0000256" key="12">
    <source>
        <dbReference type="ARBA" id="ARBA00023242"/>
    </source>
</evidence>
<dbReference type="GO" id="GO:0005634">
    <property type="term" value="C:nucleus"/>
    <property type="evidence" value="ECO:0007669"/>
    <property type="project" value="UniProtKB-SubCell"/>
</dbReference>
<proteinExistence type="inferred from homology"/>
<dbReference type="EC" id="2.7.7.19" evidence="5"/>
<dbReference type="GO" id="GO:1990817">
    <property type="term" value="F:poly(A) RNA polymerase activity"/>
    <property type="evidence" value="ECO:0007669"/>
    <property type="project" value="UniProtKB-EC"/>
</dbReference>
<comment type="cofactor">
    <cofactor evidence="2">
        <name>Mg(2+)</name>
        <dbReference type="ChEBI" id="CHEBI:18420"/>
    </cofactor>
</comment>
<reference evidence="16" key="2">
    <citation type="submission" date="2021-12" db="EMBL/GenBank/DDBJ databases">
        <title>Resequencing data analysis of finger millet.</title>
        <authorList>
            <person name="Hatakeyama M."/>
            <person name="Aluri S."/>
            <person name="Balachadran M.T."/>
            <person name="Sivarajan S.R."/>
            <person name="Poveda L."/>
            <person name="Shimizu-Inatsugi R."/>
            <person name="Schlapbach R."/>
            <person name="Sreeman S.M."/>
            <person name="Shimizu K.K."/>
        </authorList>
    </citation>
    <scope>NUCLEOTIDE SEQUENCE</scope>
</reference>
<dbReference type="PANTHER" id="PTHR10682">
    <property type="entry name" value="POLY A POLYMERASE"/>
    <property type="match status" value="1"/>
</dbReference>
<dbReference type="GO" id="GO:0046872">
    <property type="term" value="F:metal ion binding"/>
    <property type="evidence" value="ECO:0007669"/>
    <property type="project" value="UniProtKB-KW"/>
</dbReference>
<evidence type="ECO:0000256" key="6">
    <source>
        <dbReference type="ARBA" id="ARBA00022664"/>
    </source>
</evidence>
<name>A0AAV5FES8_ELECO</name>
<dbReference type="GO" id="GO:0003723">
    <property type="term" value="F:RNA binding"/>
    <property type="evidence" value="ECO:0007669"/>
    <property type="project" value="InterPro"/>
</dbReference>
<feature type="domain" description="Poly(A) polymerase nucleotidyltransferase" evidence="15">
    <location>
        <begin position="78"/>
        <end position="194"/>
    </location>
</feature>
<evidence type="ECO:0000256" key="7">
    <source>
        <dbReference type="ARBA" id="ARBA00022679"/>
    </source>
</evidence>
<dbReference type="Proteomes" id="UP001054889">
    <property type="component" value="Unassembled WGS sequence"/>
</dbReference>
<reference evidence="16" key="1">
    <citation type="journal article" date="2018" name="DNA Res.">
        <title>Multiple hybrid de novo genome assembly of finger millet, an orphan allotetraploid crop.</title>
        <authorList>
            <person name="Hatakeyama M."/>
            <person name="Aluri S."/>
            <person name="Balachadran M.T."/>
            <person name="Sivarajan S.R."/>
            <person name="Patrignani A."/>
            <person name="Gruter S."/>
            <person name="Poveda L."/>
            <person name="Shimizu-Inatsugi R."/>
            <person name="Baeten J."/>
            <person name="Francoijs K.J."/>
            <person name="Nataraja K.N."/>
            <person name="Reddy Y.A.N."/>
            <person name="Phadnis S."/>
            <person name="Ravikumar R.L."/>
            <person name="Schlapbach R."/>
            <person name="Sreeman S.M."/>
            <person name="Shimizu K.K."/>
        </authorList>
    </citation>
    <scope>NUCLEOTIDE SEQUENCE</scope>
</reference>
<dbReference type="SUPFAM" id="SSF81301">
    <property type="entry name" value="Nucleotidyltransferase"/>
    <property type="match status" value="1"/>
</dbReference>
<evidence type="ECO:0000256" key="13">
    <source>
        <dbReference type="SAM" id="MobiDB-lite"/>
    </source>
</evidence>
<comment type="cofactor">
    <cofactor evidence="1">
        <name>Mn(2+)</name>
        <dbReference type="ChEBI" id="CHEBI:29035"/>
    </cofactor>
</comment>
<feature type="domain" description="Poly(A) polymerase central" evidence="14">
    <location>
        <begin position="195"/>
        <end position="315"/>
    </location>
</feature>
<dbReference type="AlphaFoldDB" id="A0AAV5FES8"/>
<comment type="similarity">
    <text evidence="4">Belongs to the poly(A) polymerase family.</text>
</comment>
<protein>
    <recommendedName>
        <fullName evidence="5">polynucleotide adenylyltransferase</fullName>
        <ecNumber evidence="5">2.7.7.19</ecNumber>
    </recommendedName>
</protein>
<evidence type="ECO:0000256" key="9">
    <source>
        <dbReference type="ARBA" id="ARBA00022741"/>
    </source>
</evidence>
<comment type="subcellular location">
    <subcellularLocation>
        <location evidence="3">Nucleus</location>
    </subcellularLocation>
</comment>
<sequence>MSYLATAAPVPYWLHGQQQMGGPFSDLSAAETSPTGSPEPPALPFLLSPTPPPPPGYPLLPPPPPIVIQLDPGFLADVDSRRNSSLVQFLEDEGAVPSTEDDKKREKVIRELKKIVTRWVKEVAYEQSVPPRIVTATVLTYGSYTLGAHGPESDIDALCAAPCFATLQYHFFVVLRQILEGRPEVSEVQTVESAKHLGFFAGIHLAILAAYVCQRYPNASVNGLFTMFFQTFAHWSWQVPVSLHGQATSSLHSEGRLMPIVMPCSPPEFCISNVTKSTFKKIRQEFLRGYALIMAFMYLFQDQLRHDFQWTRLFEPFPYAANYQQFVRIALCSPTSEELRDWAGWVKCRFRNLILRLEKIGIECDPCPLEEMDHTVIRPNIVYYWGLITQTVVPLDAYSLREDFMNDIITDIYGKVKCTQSELTVSLVGLPELPKSMCSDPVYLQYMPYCVMGYPYKAATQDQKAIS</sequence>
<dbReference type="SUPFAM" id="SSF81631">
    <property type="entry name" value="PAP/OAS1 substrate-binding domain"/>
    <property type="match status" value="1"/>
</dbReference>
<dbReference type="PANTHER" id="PTHR10682:SF33">
    <property type="entry name" value="NUCLEAR POLY(A) POLYMERASE 3"/>
    <property type="match status" value="1"/>
</dbReference>
<dbReference type="InterPro" id="IPR011068">
    <property type="entry name" value="NuclTrfase_I-like_C"/>
</dbReference>
<dbReference type="GO" id="GO:0031123">
    <property type="term" value="P:RNA 3'-end processing"/>
    <property type="evidence" value="ECO:0007669"/>
    <property type="project" value="InterPro"/>
</dbReference>
<evidence type="ECO:0000256" key="3">
    <source>
        <dbReference type="ARBA" id="ARBA00004123"/>
    </source>
</evidence>
<dbReference type="SUPFAM" id="SSF55003">
    <property type="entry name" value="PAP/Archaeal CCA-adding enzyme, C-terminal domain"/>
    <property type="match status" value="1"/>
</dbReference>
<dbReference type="FunFam" id="3.30.70.590:FF:000005">
    <property type="entry name" value="Nuclear poly(A) polymerase 3"/>
    <property type="match status" value="1"/>
</dbReference>
<keyword evidence="10" id="KW-0067">ATP-binding</keyword>
<dbReference type="GO" id="GO:0005524">
    <property type="term" value="F:ATP binding"/>
    <property type="evidence" value="ECO:0007669"/>
    <property type="project" value="UniProtKB-KW"/>
</dbReference>
<evidence type="ECO:0000256" key="5">
    <source>
        <dbReference type="ARBA" id="ARBA00012388"/>
    </source>
</evidence>
<dbReference type="EMBL" id="BQKI01000084">
    <property type="protein sequence ID" value="GJN33462.1"/>
    <property type="molecule type" value="Genomic_DNA"/>
</dbReference>
<evidence type="ECO:0000256" key="2">
    <source>
        <dbReference type="ARBA" id="ARBA00001946"/>
    </source>
</evidence>
<evidence type="ECO:0000259" key="14">
    <source>
        <dbReference type="Pfam" id="PF04928"/>
    </source>
</evidence>
<gene>
    <name evidence="16" type="primary">gb22066</name>
    <name evidence="16" type="ORF">PR202_gb22066</name>
</gene>
<evidence type="ECO:0000256" key="4">
    <source>
        <dbReference type="ARBA" id="ARBA00010912"/>
    </source>
</evidence>
<comment type="caution">
    <text evidence="16">The sequence shown here is derived from an EMBL/GenBank/DDBJ whole genome shotgun (WGS) entry which is preliminary data.</text>
</comment>
<dbReference type="InterPro" id="IPR007012">
    <property type="entry name" value="PolA_pol_cen_dom"/>
</dbReference>
<accession>A0AAV5FES8</accession>
<keyword evidence="7" id="KW-0808">Transferase</keyword>
<dbReference type="Gene3D" id="3.30.460.10">
    <property type="entry name" value="Beta Polymerase, domain 2"/>
    <property type="match status" value="1"/>
</dbReference>
<evidence type="ECO:0000256" key="10">
    <source>
        <dbReference type="ARBA" id="ARBA00022840"/>
    </source>
</evidence>
<dbReference type="InterPro" id="IPR048840">
    <property type="entry name" value="PolA_pol_NTPase"/>
</dbReference>
<dbReference type="CDD" id="cd05402">
    <property type="entry name" value="NT_PAP_TUTase"/>
    <property type="match status" value="1"/>
</dbReference>
<dbReference type="GO" id="GO:0006397">
    <property type="term" value="P:mRNA processing"/>
    <property type="evidence" value="ECO:0007669"/>
    <property type="project" value="UniProtKB-KW"/>
</dbReference>
<keyword evidence="11" id="KW-0460">Magnesium</keyword>
<evidence type="ECO:0000259" key="15">
    <source>
        <dbReference type="Pfam" id="PF20750"/>
    </source>
</evidence>
<dbReference type="Gene3D" id="1.10.1410.10">
    <property type="match status" value="1"/>
</dbReference>